<comment type="caution">
    <text evidence="4">The sequence shown here is derived from an EMBL/GenBank/DDBJ whole genome shotgun (WGS) entry which is preliminary data.</text>
</comment>
<keyword evidence="2 4" id="KW-0378">Hydrolase</keyword>
<dbReference type="RefSeq" id="WP_185990121.1">
    <property type="nucleotide sequence ID" value="NZ_JACCAE010000001.1"/>
</dbReference>
<evidence type="ECO:0000313" key="5">
    <source>
        <dbReference type="Proteomes" id="UP000554054"/>
    </source>
</evidence>
<dbReference type="Proteomes" id="UP000554054">
    <property type="component" value="Unassembled WGS sequence"/>
</dbReference>
<feature type="compositionally biased region" description="Basic and acidic residues" evidence="3">
    <location>
        <begin position="31"/>
        <end position="44"/>
    </location>
</feature>
<dbReference type="SUPFAM" id="SSF53933">
    <property type="entry name" value="Microbial ribonucleases"/>
    <property type="match status" value="1"/>
</dbReference>
<dbReference type="InterPro" id="IPR000026">
    <property type="entry name" value="N1-like"/>
</dbReference>
<evidence type="ECO:0000256" key="2">
    <source>
        <dbReference type="ARBA" id="ARBA00022801"/>
    </source>
</evidence>
<evidence type="ECO:0000256" key="3">
    <source>
        <dbReference type="SAM" id="MobiDB-lite"/>
    </source>
</evidence>
<proteinExistence type="predicted"/>
<dbReference type="Gene3D" id="3.10.450.30">
    <property type="entry name" value="Microbial ribonucleases"/>
    <property type="match status" value="1"/>
</dbReference>
<reference evidence="4 5" key="1">
    <citation type="submission" date="2020-07" db="EMBL/GenBank/DDBJ databases">
        <title>Sequencing the genomes of 1000 actinobacteria strains.</title>
        <authorList>
            <person name="Klenk H.-P."/>
        </authorList>
    </citation>
    <scope>NUCLEOTIDE SEQUENCE [LARGE SCALE GENOMIC DNA]</scope>
    <source>
        <strain evidence="4 5">DSM 26154</strain>
    </source>
</reference>
<dbReference type="InterPro" id="IPR016191">
    <property type="entry name" value="Ribonuclease/ribotoxin"/>
</dbReference>
<dbReference type="GO" id="GO:0004521">
    <property type="term" value="F:RNA endonuclease activity"/>
    <property type="evidence" value="ECO:0007669"/>
    <property type="project" value="InterPro"/>
</dbReference>
<protein>
    <submittedName>
        <fullName evidence="4">Ribonuclease T1</fullName>
        <ecNumber evidence="4">3.1.27.3</ecNumber>
    </submittedName>
</protein>
<dbReference type="GO" id="GO:0016787">
    <property type="term" value="F:hydrolase activity"/>
    <property type="evidence" value="ECO:0007669"/>
    <property type="project" value="UniProtKB-KW"/>
</dbReference>
<evidence type="ECO:0000313" key="4">
    <source>
        <dbReference type="EMBL" id="NYF97159.1"/>
    </source>
</evidence>
<dbReference type="EC" id="3.1.27.3" evidence="4"/>
<dbReference type="EMBL" id="JACCAE010000001">
    <property type="protein sequence ID" value="NYF97159.1"/>
    <property type="molecule type" value="Genomic_DNA"/>
</dbReference>
<dbReference type="Pfam" id="PF00545">
    <property type="entry name" value="Ribonuclease"/>
    <property type="match status" value="1"/>
</dbReference>
<keyword evidence="1" id="KW-0540">Nuclease</keyword>
<name>A0A852VMK4_9MICO</name>
<feature type="region of interest" description="Disordered" evidence="3">
    <location>
        <begin position="31"/>
        <end position="74"/>
    </location>
</feature>
<gene>
    <name evidence="4" type="ORF">BJY20_000551</name>
</gene>
<accession>A0A852VMK4</accession>
<evidence type="ECO:0000256" key="1">
    <source>
        <dbReference type="ARBA" id="ARBA00022722"/>
    </source>
</evidence>
<keyword evidence="5" id="KW-1185">Reference proteome</keyword>
<organism evidence="4 5">
    <name type="scientific">Janibacter cremeus</name>
    <dbReference type="NCBI Taxonomy" id="1285192"/>
    <lineage>
        <taxon>Bacteria</taxon>
        <taxon>Bacillati</taxon>
        <taxon>Actinomycetota</taxon>
        <taxon>Actinomycetes</taxon>
        <taxon>Micrococcales</taxon>
        <taxon>Intrasporangiaceae</taxon>
        <taxon>Janibacter</taxon>
    </lineage>
</organism>
<dbReference type="GO" id="GO:0003723">
    <property type="term" value="F:RNA binding"/>
    <property type="evidence" value="ECO:0007669"/>
    <property type="project" value="InterPro"/>
</dbReference>
<dbReference type="AlphaFoldDB" id="A0A852VMK4"/>
<sequence>MDRRWRLRIRLAGAVLLLLAAAWIILSGGDPREMRIPGSPDDRSSTSSTHGGATPDSGLETIPASQLPPQGRETLGLIHDGGPFPHDRDGITFGNREGILPQQQDGYYSEYTVPTPGLDHRGARRIVCGQAMDCFYTQDHYASFAQIEEGQ</sequence>